<name>A0A024K7S8_9MYCO</name>
<organism evidence="2">
    <name type="scientific">Mycobacterium triplex</name>
    <dbReference type="NCBI Taxonomy" id="47839"/>
    <lineage>
        <taxon>Bacteria</taxon>
        <taxon>Bacillati</taxon>
        <taxon>Actinomycetota</taxon>
        <taxon>Actinomycetes</taxon>
        <taxon>Mycobacteriales</taxon>
        <taxon>Mycobacteriaceae</taxon>
        <taxon>Mycobacterium</taxon>
        <taxon>Mycobacterium simiae complex</taxon>
    </lineage>
</organism>
<evidence type="ECO:0000313" key="2">
    <source>
        <dbReference type="EMBL" id="CDO91612.1"/>
    </source>
</evidence>
<dbReference type="STRING" id="47839.BN973_06021"/>
<reference evidence="2" key="1">
    <citation type="journal article" date="2014" name="Genome Announc.">
        <title>Draft Genome Sequence of Mycobacterium triplex DSM 44626.</title>
        <authorList>
            <person name="Sassi M."/>
            <person name="Croce O."/>
            <person name="Robert C."/>
            <person name="Raoult D."/>
            <person name="Drancourt M."/>
        </authorList>
    </citation>
    <scope>NUCLEOTIDE SEQUENCE [LARGE SCALE GENOMIC DNA]</scope>
    <source>
        <strain evidence="2">DSM 44626</strain>
    </source>
</reference>
<dbReference type="AlphaFoldDB" id="A0A024K7S8"/>
<accession>A0A024K7S8</accession>
<dbReference type="OrthoDB" id="4694099at2"/>
<protein>
    <submittedName>
        <fullName evidence="2">Uncharacterized protein</fullName>
    </submittedName>
</protein>
<reference evidence="2" key="2">
    <citation type="submission" date="2014-04" db="EMBL/GenBank/DDBJ databases">
        <authorList>
            <person name="Urmite Genomes U."/>
        </authorList>
    </citation>
    <scope>NUCLEOTIDE SEQUENCE</scope>
    <source>
        <strain evidence="2">DSM 44626</strain>
    </source>
</reference>
<sequence>MSAPTPPAAVVAAVAALRASFDDIHVMHECDQNCPTNCDLSDYSESAYRSHDEHNFDVRETIHDRAAALVEVLEEWLGSPRGESQGVDVAESPRAEALVAPLVVSRDPSLYQQWWDREANRAEIADMLARLAGECEAEYTLHELMLQVFQSDPSGASWLQVQGLVAGADVRWLSLDIDPAYDGQGVLDGIDVVFNLHVEMANIGQRWLAVSVYVARPHRVLAPQASEAGLALAEVIDQALAMINGEIAERDDFAATSRQLPWGSAPAAGGGVSPRHGPACSLRFDDGVATQGEGNGERSAVRLRDG</sequence>
<dbReference type="eggNOG" id="ENOG503239U">
    <property type="taxonomic scope" value="Bacteria"/>
</dbReference>
<dbReference type="HOGENOM" id="CLU_1033722_0_0_11"/>
<gene>
    <name evidence="2" type="ORF">BN973_06021</name>
</gene>
<dbReference type="EMBL" id="HG964447">
    <property type="protein sequence ID" value="CDO91612.1"/>
    <property type="molecule type" value="Genomic_DNA"/>
</dbReference>
<dbReference type="Proteomes" id="UP000028880">
    <property type="component" value="Unassembled WGS sequence"/>
</dbReference>
<feature type="region of interest" description="Disordered" evidence="1">
    <location>
        <begin position="285"/>
        <end position="306"/>
    </location>
</feature>
<dbReference type="RefSeq" id="WP_139830016.1">
    <property type="nucleotide sequence ID" value="NZ_HG964447.1"/>
</dbReference>
<feature type="compositionally biased region" description="Basic and acidic residues" evidence="1">
    <location>
        <begin position="295"/>
        <end position="306"/>
    </location>
</feature>
<proteinExistence type="predicted"/>
<evidence type="ECO:0000256" key="1">
    <source>
        <dbReference type="SAM" id="MobiDB-lite"/>
    </source>
</evidence>